<keyword evidence="2 4" id="KW-0863">Zinc-finger</keyword>
<dbReference type="Gene3D" id="2.170.270.10">
    <property type="entry name" value="SET domain"/>
    <property type="match status" value="1"/>
</dbReference>
<dbReference type="PROSITE" id="PS01360">
    <property type="entry name" value="ZF_MYND_1"/>
    <property type="match status" value="1"/>
</dbReference>
<evidence type="ECO:0000256" key="4">
    <source>
        <dbReference type="PROSITE-ProRule" id="PRU00134"/>
    </source>
</evidence>
<dbReference type="InterPro" id="IPR002893">
    <property type="entry name" value="Znf_MYND"/>
</dbReference>
<dbReference type="SUPFAM" id="SSF82199">
    <property type="entry name" value="SET domain"/>
    <property type="match status" value="1"/>
</dbReference>
<dbReference type="InterPro" id="IPR046341">
    <property type="entry name" value="SET_dom_sf"/>
</dbReference>
<keyword evidence="8" id="KW-1185">Reference proteome</keyword>
<evidence type="ECO:0000259" key="6">
    <source>
        <dbReference type="PROSITE" id="PS50865"/>
    </source>
</evidence>
<dbReference type="SMART" id="SM00317">
    <property type="entry name" value="SET"/>
    <property type="match status" value="1"/>
</dbReference>
<sequence length="492" mass="54630">MSRKVTWSYIPHDVEIRGEKLPSLEDFSSHGRGLFATRTFLPGEEIGLFQQPLVVLPSSLEAKTVCNYCLDPNKKNPKLCTGCRAVGYCSKNCQRAHWTKIHKLECKPLKIALASSVSENDKGAVEQPLPSPVRALLQIILKWYSSDDVRAEIVPMEDNFPTFMSKPELWRDFNLQVAMACKLASWFKDEEIITATGILCRIHTNAFDRTDDENSLTGIFLDATLSYINHSCLPNAFVAFIGRKAYLRVQQTIAAGEEITISYTDCTEPLSVRREKLKMYNFECDCRRCDEDLDVYQAAQISPASHYNGWSYPSPLATTDDLGRRCSIASVHQLLHPPVLRDGPHAVTPQQLEAAYLASRGLVEAKVNSLRILRELWPICAPLIKAKFWAAEPLARLVSPAILHADFVGNQAHALVLACFSAQHIDPYKSPAPFAMLRSVGLVTITTAFTKAMFVVMPELPTAFGGDDGIRAQAARGHGPIANSRRTVDPAS</sequence>
<dbReference type="Gene3D" id="1.10.220.160">
    <property type="match status" value="1"/>
</dbReference>
<evidence type="ECO:0000256" key="3">
    <source>
        <dbReference type="ARBA" id="ARBA00022833"/>
    </source>
</evidence>
<dbReference type="CDD" id="cd20071">
    <property type="entry name" value="SET_SMYD"/>
    <property type="match status" value="1"/>
</dbReference>
<evidence type="ECO:0008006" key="9">
    <source>
        <dbReference type="Google" id="ProtNLM"/>
    </source>
</evidence>
<keyword evidence="3" id="KW-0862">Zinc</keyword>
<evidence type="ECO:0000256" key="2">
    <source>
        <dbReference type="ARBA" id="ARBA00022771"/>
    </source>
</evidence>
<dbReference type="Pfam" id="PF01753">
    <property type="entry name" value="zf-MYND"/>
    <property type="match status" value="1"/>
</dbReference>
<dbReference type="PANTHER" id="PTHR12197:SF251">
    <property type="entry name" value="EG:BACR7C10.4 PROTEIN"/>
    <property type="match status" value="1"/>
</dbReference>
<gene>
    <name evidence="7" type="ORF">SEPCBS57363_003947</name>
</gene>
<keyword evidence="1" id="KW-0479">Metal-binding</keyword>
<dbReference type="SUPFAM" id="SSF144232">
    <property type="entry name" value="HIT/MYND zinc finger-like"/>
    <property type="match status" value="1"/>
</dbReference>
<dbReference type="InterPro" id="IPR050869">
    <property type="entry name" value="H3K4_H4K5_MeTrfase"/>
</dbReference>
<dbReference type="EMBL" id="CAWUOM010000068">
    <property type="protein sequence ID" value="CAK7270129.1"/>
    <property type="molecule type" value="Genomic_DNA"/>
</dbReference>
<reference evidence="7 8" key="1">
    <citation type="submission" date="2024-01" db="EMBL/GenBank/DDBJ databases">
        <authorList>
            <person name="Allen C."/>
            <person name="Tagirdzhanova G."/>
        </authorList>
    </citation>
    <scope>NUCLEOTIDE SEQUENCE [LARGE SCALE GENOMIC DNA]</scope>
    <source>
        <strain evidence="7 8">CBS 573.63</strain>
    </source>
</reference>
<evidence type="ECO:0000313" key="8">
    <source>
        <dbReference type="Proteomes" id="UP001642501"/>
    </source>
</evidence>
<feature type="domain" description="SET" evidence="5">
    <location>
        <begin position="22"/>
        <end position="264"/>
    </location>
</feature>
<organism evidence="7 8">
    <name type="scientific">Sporothrix epigloea</name>
    <dbReference type="NCBI Taxonomy" id="1892477"/>
    <lineage>
        <taxon>Eukaryota</taxon>
        <taxon>Fungi</taxon>
        <taxon>Dikarya</taxon>
        <taxon>Ascomycota</taxon>
        <taxon>Pezizomycotina</taxon>
        <taxon>Sordariomycetes</taxon>
        <taxon>Sordariomycetidae</taxon>
        <taxon>Ophiostomatales</taxon>
        <taxon>Ophiostomataceae</taxon>
        <taxon>Sporothrix</taxon>
    </lineage>
</organism>
<proteinExistence type="predicted"/>
<accession>A0ABP0DPD2</accession>
<dbReference type="PROSITE" id="PS50280">
    <property type="entry name" value="SET"/>
    <property type="match status" value="1"/>
</dbReference>
<evidence type="ECO:0000256" key="1">
    <source>
        <dbReference type="ARBA" id="ARBA00022723"/>
    </source>
</evidence>
<dbReference type="PROSITE" id="PS50865">
    <property type="entry name" value="ZF_MYND_2"/>
    <property type="match status" value="1"/>
</dbReference>
<protein>
    <recommendedName>
        <fullName evidence="9">Suppressor of anucleate metulae protein B</fullName>
    </recommendedName>
</protein>
<name>A0ABP0DPD2_9PEZI</name>
<dbReference type="InterPro" id="IPR001214">
    <property type="entry name" value="SET_dom"/>
</dbReference>
<dbReference type="PANTHER" id="PTHR12197">
    <property type="entry name" value="HISTONE-LYSINE N-METHYLTRANSFERASE SMYD"/>
    <property type="match status" value="1"/>
</dbReference>
<dbReference type="Proteomes" id="UP001642501">
    <property type="component" value="Unassembled WGS sequence"/>
</dbReference>
<dbReference type="Pfam" id="PF00856">
    <property type="entry name" value="SET"/>
    <property type="match status" value="1"/>
</dbReference>
<dbReference type="Gene3D" id="6.10.140.2220">
    <property type="match status" value="1"/>
</dbReference>
<evidence type="ECO:0000259" key="5">
    <source>
        <dbReference type="PROSITE" id="PS50280"/>
    </source>
</evidence>
<comment type="caution">
    <text evidence="7">The sequence shown here is derived from an EMBL/GenBank/DDBJ whole genome shotgun (WGS) entry which is preliminary data.</text>
</comment>
<evidence type="ECO:0000313" key="7">
    <source>
        <dbReference type="EMBL" id="CAK7270129.1"/>
    </source>
</evidence>
<feature type="domain" description="MYND-type" evidence="6">
    <location>
        <begin position="66"/>
        <end position="106"/>
    </location>
</feature>